<keyword evidence="2" id="KW-1185">Reference proteome</keyword>
<name>A0AAD6SZX0_9AGAR</name>
<evidence type="ECO:0000313" key="1">
    <source>
        <dbReference type="EMBL" id="KAJ7036900.1"/>
    </source>
</evidence>
<protein>
    <submittedName>
        <fullName evidence="1">Uncharacterized protein</fullName>
    </submittedName>
</protein>
<evidence type="ECO:0000313" key="2">
    <source>
        <dbReference type="Proteomes" id="UP001218188"/>
    </source>
</evidence>
<proteinExistence type="predicted"/>
<accession>A0AAD6SZX0</accession>
<comment type="caution">
    <text evidence="1">The sequence shown here is derived from an EMBL/GenBank/DDBJ whole genome shotgun (WGS) entry which is preliminary data.</text>
</comment>
<organism evidence="1 2">
    <name type="scientific">Mycena alexandri</name>
    <dbReference type="NCBI Taxonomy" id="1745969"/>
    <lineage>
        <taxon>Eukaryota</taxon>
        <taxon>Fungi</taxon>
        <taxon>Dikarya</taxon>
        <taxon>Basidiomycota</taxon>
        <taxon>Agaricomycotina</taxon>
        <taxon>Agaricomycetes</taxon>
        <taxon>Agaricomycetidae</taxon>
        <taxon>Agaricales</taxon>
        <taxon>Marasmiineae</taxon>
        <taxon>Mycenaceae</taxon>
        <taxon>Mycena</taxon>
    </lineage>
</organism>
<reference evidence="1" key="1">
    <citation type="submission" date="2023-03" db="EMBL/GenBank/DDBJ databases">
        <title>Massive genome expansion in bonnet fungi (Mycena s.s.) driven by repeated elements and novel gene families across ecological guilds.</title>
        <authorList>
            <consortium name="Lawrence Berkeley National Laboratory"/>
            <person name="Harder C.B."/>
            <person name="Miyauchi S."/>
            <person name="Viragh M."/>
            <person name="Kuo A."/>
            <person name="Thoen E."/>
            <person name="Andreopoulos B."/>
            <person name="Lu D."/>
            <person name="Skrede I."/>
            <person name="Drula E."/>
            <person name="Henrissat B."/>
            <person name="Morin E."/>
            <person name="Kohler A."/>
            <person name="Barry K."/>
            <person name="LaButti K."/>
            <person name="Morin E."/>
            <person name="Salamov A."/>
            <person name="Lipzen A."/>
            <person name="Mereny Z."/>
            <person name="Hegedus B."/>
            <person name="Baldrian P."/>
            <person name="Stursova M."/>
            <person name="Weitz H."/>
            <person name="Taylor A."/>
            <person name="Grigoriev I.V."/>
            <person name="Nagy L.G."/>
            <person name="Martin F."/>
            <person name="Kauserud H."/>
        </authorList>
    </citation>
    <scope>NUCLEOTIDE SEQUENCE</scope>
    <source>
        <strain evidence="1">CBHHK200</strain>
    </source>
</reference>
<dbReference type="EMBL" id="JARJCM010000040">
    <property type="protein sequence ID" value="KAJ7036900.1"/>
    <property type="molecule type" value="Genomic_DNA"/>
</dbReference>
<dbReference type="Proteomes" id="UP001218188">
    <property type="component" value="Unassembled WGS sequence"/>
</dbReference>
<sequence>MVQHFKEQQFYVSRGFRPERFNAKDVCNDTLTYTLEFTPEVYAWLAQANHIFSRVQITTNLEDCRTQTPGYLFLCPEKDFRDWPTSFRWPNCPAYWSLDSLGAERLSREEAMQLGCPSFQLTTQVHGWSWDTNVYAGLRQFHQAKRFDPARHLGYPLFRLSGDASPPFSHGMKVPAVATANDQVPGDGLAEEPVAEDGEGQAKVCPEPEDLLLKKNEWRRGFTYCGPDGEIFRLKQIGFGNTAFRPYVAERSISSKHFSPSDVGNYMNRSLNVGTRALGKHSALEHYGGQWNPLCSKAIGSEPVAALDPAGRRRRWADFHPAAAAPGMIQSALLVAESDLNWNG</sequence>
<gene>
    <name evidence="1" type="ORF">C8F04DRAFT_1180924</name>
</gene>
<dbReference type="AlphaFoldDB" id="A0AAD6SZX0"/>